<organism evidence="1 2">
    <name type="scientific">Acanthoscelides obtectus</name>
    <name type="common">Bean weevil</name>
    <name type="synonym">Bruchus obtectus</name>
    <dbReference type="NCBI Taxonomy" id="200917"/>
    <lineage>
        <taxon>Eukaryota</taxon>
        <taxon>Metazoa</taxon>
        <taxon>Ecdysozoa</taxon>
        <taxon>Arthropoda</taxon>
        <taxon>Hexapoda</taxon>
        <taxon>Insecta</taxon>
        <taxon>Pterygota</taxon>
        <taxon>Neoptera</taxon>
        <taxon>Endopterygota</taxon>
        <taxon>Coleoptera</taxon>
        <taxon>Polyphaga</taxon>
        <taxon>Cucujiformia</taxon>
        <taxon>Chrysomeloidea</taxon>
        <taxon>Chrysomelidae</taxon>
        <taxon>Bruchinae</taxon>
        <taxon>Bruchini</taxon>
        <taxon>Acanthoscelides</taxon>
    </lineage>
</organism>
<evidence type="ECO:0000313" key="1">
    <source>
        <dbReference type="EMBL" id="CAH1962051.1"/>
    </source>
</evidence>
<dbReference type="EMBL" id="CAKOFQ010006699">
    <property type="protein sequence ID" value="CAH1962051.1"/>
    <property type="molecule type" value="Genomic_DNA"/>
</dbReference>
<dbReference type="Proteomes" id="UP001152888">
    <property type="component" value="Unassembled WGS sequence"/>
</dbReference>
<dbReference type="AlphaFoldDB" id="A0A9P0JWS4"/>
<accession>A0A9P0JWS4</accession>
<reference evidence="1" key="1">
    <citation type="submission" date="2022-03" db="EMBL/GenBank/DDBJ databases">
        <authorList>
            <person name="Sayadi A."/>
        </authorList>
    </citation>
    <scope>NUCLEOTIDE SEQUENCE</scope>
</reference>
<gene>
    <name evidence="1" type="ORF">ACAOBT_LOCUS4463</name>
</gene>
<evidence type="ECO:0000313" key="2">
    <source>
        <dbReference type="Proteomes" id="UP001152888"/>
    </source>
</evidence>
<keyword evidence="2" id="KW-1185">Reference proteome</keyword>
<comment type="caution">
    <text evidence="1">The sequence shown here is derived from an EMBL/GenBank/DDBJ whole genome shotgun (WGS) entry which is preliminary data.</text>
</comment>
<name>A0A9P0JWS4_ACAOB</name>
<proteinExistence type="predicted"/>
<sequence length="67" mass="7869">MNLLSEMKIYPRAWQNDLRMDEETYLNLLSLVSLLIQKQDTIINGRQLVQACKILGTHVPFCKHKRV</sequence>
<protein>
    <submittedName>
        <fullName evidence="1">Uncharacterized protein</fullName>
    </submittedName>
</protein>